<evidence type="ECO:0000313" key="3">
    <source>
        <dbReference type="Proteomes" id="UP000633509"/>
    </source>
</evidence>
<dbReference type="Proteomes" id="UP000633509">
    <property type="component" value="Unassembled WGS sequence"/>
</dbReference>
<sequence>MDRGIERRKAGEFRFAEMALTTALTLYKEARDPRGEADVLVELSQVQYAMGASSAAAAHLSSAIVLYRSLGDRLGEARALDSLGTVRHLTGDCTAALESFAAARALFERERDRPGMARATKNLGFAHYLSGDFPPAHEHLSAALVLFTELGDRLGTANALKNLGVVQQLTGDLDGAYGTLTEALSVYRELGSRMGVVNALTCLTVVQYRTGDLVAARSSPQEALEMPYPVGEADALRELGFVAHLGGDPEGVSSCWSRRSSCSRRQGTGWGRSRRSTGSARCCSTAGTRRGRRSPPFMRHANWPRRLAASMRGHVRPKASPVARKYQDLDRYEDLTDSREGNRRFTHFEEKGRLRNEENRHP</sequence>
<evidence type="ECO:0000313" key="2">
    <source>
        <dbReference type="EMBL" id="MBE1586673.1"/>
    </source>
</evidence>
<dbReference type="RefSeq" id="WP_318787031.1">
    <property type="nucleotide sequence ID" value="NZ_JADBEK010000001.1"/>
</dbReference>
<dbReference type="InterPro" id="IPR011990">
    <property type="entry name" value="TPR-like_helical_dom_sf"/>
</dbReference>
<feature type="region of interest" description="Disordered" evidence="1">
    <location>
        <begin position="333"/>
        <end position="362"/>
    </location>
</feature>
<dbReference type="Gene3D" id="1.25.40.10">
    <property type="entry name" value="Tetratricopeptide repeat domain"/>
    <property type="match status" value="1"/>
</dbReference>
<name>A0ABR9M1A8_9ACTN</name>
<dbReference type="PANTHER" id="PTHR10098:SF108">
    <property type="entry name" value="TETRATRICOPEPTIDE REPEAT PROTEIN 28"/>
    <property type="match status" value="1"/>
</dbReference>
<keyword evidence="3" id="KW-1185">Reference proteome</keyword>
<reference evidence="2 3" key="1">
    <citation type="submission" date="2020-10" db="EMBL/GenBank/DDBJ databases">
        <title>Sequencing the genomes of 1000 actinobacteria strains.</title>
        <authorList>
            <person name="Klenk H.-P."/>
        </authorList>
    </citation>
    <scope>NUCLEOTIDE SEQUENCE [LARGE SCALE GENOMIC DNA]</scope>
    <source>
        <strain evidence="2 3">DSM 43173</strain>
    </source>
</reference>
<dbReference type="EMBL" id="JADBEK010000001">
    <property type="protein sequence ID" value="MBE1586673.1"/>
    <property type="molecule type" value="Genomic_DNA"/>
</dbReference>
<protein>
    <submittedName>
        <fullName evidence="2">Tetratricopeptide (TPR) repeat protein</fullName>
    </submittedName>
</protein>
<feature type="region of interest" description="Disordered" evidence="1">
    <location>
        <begin position="261"/>
        <end position="299"/>
    </location>
</feature>
<dbReference type="Pfam" id="PF13424">
    <property type="entry name" value="TPR_12"/>
    <property type="match status" value="1"/>
</dbReference>
<dbReference type="InterPro" id="IPR019734">
    <property type="entry name" value="TPR_rpt"/>
</dbReference>
<organism evidence="2 3">
    <name type="scientific">Nonomuraea angiospora</name>
    <dbReference type="NCBI Taxonomy" id="46172"/>
    <lineage>
        <taxon>Bacteria</taxon>
        <taxon>Bacillati</taxon>
        <taxon>Actinomycetota</taxon>
        <taxon>Actinomycetes</taxon>
        <taxon>Streptosporangiales</taxon>
        <taxon>Streptosporangiaceae</taxon>
        <taxon>Nonomuraea</taxon>
    </lineage>
</organism>
<dbReference type="PANTHER" id="PTHR10098">
    <property type="entry name" value="RAPSYN-RELATED"/>
    <property type="match status" value="1"/>
</dbReference>
<comment type="caution">
    <text evidence="2">The sequence shown here is derived from an EMBL/GenBank/DDBJ whole genome shotgun (WGS) entry which is preliminary data.</text>
</comment>
<accession>A0ABR9M1A8</accession>
<dbReference type="SMART" id="SM00028">
    <property type="entry name" value="TPR"/>
    <property type="match status" value="4"/>
</dbReference>
<evidence type="ECO:0000256" key="1">
    <source>
        <dbReference type="SAM" id="MobiDB-lite"/>
    </source>
</evidence>
<proteinExistence type="predicted"/>
<dbReference type="SUPFAM" id="SSF48452">
    <property type="entry name" value="TPR-like"/>
    <property type="match status" value="1"/>
</dbReference>
<gene>
    <name evidence="2" type="ORF">H4W80_004931</name>
</gene>